<proteinExistence type="predicted"/>
<dbReference type="InterPro" id="IPR002293">
    <property type="entry name" value="AA/rel_permease1"/>
</dbReference>
<feature type="transmembrane region" description="Helical" evidence="6">
    <location>
        <begin position="260"/>
        <end position="280"/>
    </location>
</feature>
<feature type="transmembrane region" description="Helical" evidence="6">
    <location>
        <begin position="400"/>
        <end position="417"/>
    </location>
</feature>
<evidence type="ECO:0000256" key="6">
    <source>
        <dbReference type="SAM" id="Phobius"/>
    </source>
</evidence>
<feature type="transmembrane region" description="Helical" evidence="6">
    <location>
        <begin position="301"/>
        <end position="325"/>
    </location>
</feature>
<dbReference type="RefSeq" id="WP_245705951.1">
    <property type="nucleotide sequence ID" value="NZ_FNFO01000001.1"/>
</dbReference>
<feature type="transmembrane region" description="Helical" evidence="6">
    <location>
        <begin position="423"/>
        <end position="441"/>
    </location>
</feature>
<dbReference type="EMBL" id="FNFO01000001">
    <property type="protein sequence ID" value="SDJ97424.1"/>
    <property type="molecule type" value="Genomic_DNA"/>
</dbReference>
<feature type="transmembrane region" description="Helical" evidence="6">
    <location>
        <begin position="219"/>
        <end position="240"/>
    </location>
</feature>
<accession>A0A1G8Y4U9</accession>
<dbReference type="GO" id="GO:0015171">
    <property type="term" value="F:amino acid transmembrane transporter activity"/>
    <property type="evidence" value="ECO:0007669"/>
    <property type="project" value="TreeGrafter"/>
</dbReference>
<dbReference type="PANTHER" id="PTHR43243">
    <property type="entry name" value="INNER MEMBRANE TRANSPORTER YGJI-RELATED"/>
    <property type="match status" value="1"/>
</dbReference>
<feature type="transmembrane region" description="Helical" evidence="6">
    <location>
        <begin position="453"/>
        <end position="474"/>
    </location>
</feature>
<dbReference type="Proteomes" id="UP000198510">
    <property type="component" value="Unassembled WGS sequence"/>
</dbReference>
<evidence type="ECO:0000256" key="2">
    <source>
        <dbReference type="ARBA" id="ARBA00022448"/>
    </source>
</evidence>
<feature type="transmembrane region" description="Helical" evidence="6">
    <location>
        <begin position="345"/>
        <end position="368"/>
    </location>
</feature>
<feature type="transmembrane region" description="Helical" evidence="6">
    <location>
        <begin position="480"/>
        <end position="498"/>
    </location>
</feature>
<evidence type="ECO:0000256" key="1">
    <source>
        <dbReference type="ARBA" id="ARBA00004141"/>
    </source>
</evidence>
<evidence type="ECO:0000313" key="7">
    <source>
        <dbReference type="EMBL" id="SDJ97424.1"/>
    </source>
</evidence>
<dbReference type="STRING" id="1075417.SAMN05421823_101560"/>
<sequence length="519" mass="55938">MMHTSERWMARKPVAHFEADQQRGGLRRILGKWSLTSLGIGHIIGAGIFVMTGLAAREYAGPALALSFVVAGLGCAAAGLCYAEMASLLPVEGSAYAYAYATVGELFAWIIGWDLLLEYAMGASTVAVGWSGYLAKLLALFHVHLPLWLMHDPHTAQALLTQATGQGTLDQLAQRYSDLTLPSVAGLRLAFNLPAFLIIGVITAVLVRGIREAAGTNLVMVVVKLAVVLFVIIAGAKFVDPANWSPFIPTPHSNDHGEEAFGWGGIVAGAAYVFFAYIGFDAVSTQAGEARRPRQDVPFGILASLCICTVLYIGVSLVLTGMVPYTELDITAPIADAFARRGLAWAVWIISIAAVAGLTSVLLVTLLAQSRVLYAMAKDGLMPQRIFGVLHPRFITPYRGTLLTGLLTAIVAALTPIELIAKLVNIGTLLAFVMVCVAVWRMRLKEPHLHRPFRVRALPVVATLGIVFNLGMMLSLAWENWARLAAWLLLGLVVYFFYGRHRSVLQKSTAPPPPLTTVS</sequence>
<evidence type="ECO:0000256" key="4">
    <source>
        <dbReference type="ARBA" id="ARBA00022989"/>
    </source>
</evidence>
<keyword evidence="8" id="KW-1185">Reference proteome</keyword>
<name>A0A1G8Y4U9_9BACT</name>
<dbReference type="Pfam" id="PF13520">
    <property type="entry name" value="AA_permease_2"/>
    <property type="match status" value="1"/>
</dbReference>
<protein>
    <submittedName>
        <fullName evidence="7">Basic amino acid/polyamine antiporter, APA family</fullName>
    </submittedName>
</protein>
<evidence type="ECO:0000256" key="3">
    <source>
        <dbReference type="ARBA" id="ARBA00022692"/>
    </source>
</evidence>
<evidence type="ECO:0000256" key="5">
    <source>
        <dbReference type="ARBA" id="ARBA00023136"/>
    </source>
</evidence>
<reference evidence="7 8" key="1">
    <citation type="submission" date="2016-10" db="EMBL/GenBank/DDBJ databases">
        <authorList>
            <person name="de Groot N.N."/>
        </authorList>
    </citation>
    <scope>NUCLEOTIDE SEQUENCE [LARGE SCALE GENOMIC DNA]</scope>
    <source>
        <strain evidence="7 8">DSM 25186</strain>
    </source>
</reference>
<feature type="transmembrane region" description="Helical" evidence="6">
    <location>
        <begin position="33"/>
        <end position="56"/>
    </location>
</feature>
<keyword evidence="5 6" id="KW-0472">Membrane</keyword>
<feature type="transmembrane region" description="Helical" evidence="6">
    <location>
        <begin position="189"/>
        <end position="207"/>
    </location>
</feature>
<feature type="transmembrane region" description="Helical" evidence="6">
    <location>
        <begin position="95"/>
        <end position="113"/>
    </location>
</feature>
<dbReference type="Gene3D" id="1.20.1740.10">
    <property type="entry name" value="Amino acid/polyamine transporter I"/>
    <property type="match status" value="1"/>
</dbReference>
<dbReference type="GO" id="GO:0016020">
    <property type="term" value="C:membrane"/>
    <property type="evidence" value="ECO:0007669"/>
    <property type="project" value="UniProtKB-SubCell"/>
</dbReference>
<gene>
    <name evidence="7" type="ORF">SAMN05421823_101560</name>
</gene>
<dbReference type="PIRSF" id="PIRSF006060">
    <property type="entry name" value="AA_transporter"/>
    <property type="match status" value="1"/>
</dbReference>
<dbReference type="PANTHER" id="PTHR43243:SF4">
    <property type="entry name" value="CATIONIC AMINO ACID TRANSPORTER 4"/>
    <property type="match status" value="1"/>
</dbReference>
<feature type="transmembrane region" description="Helical" evidence="6">
    <location>
        <begin position="62"/>
        <end position="83"/>
    </location>
</feature>
<keyword evidence="4 6" id="KW-1133">Transmembrane helix</keyword>
<keyword evidence="2" id="KW-0813">Transport</keyword>
<dbReference type="AlphaFoldDB" id="A0A1G8Y4U9"/>
<comment type="subcellular location">
    <subcellularLocation>
        <location evidence="1">Membrane</location>
        <topology evidence="1">Multi-pass membrane protein</topology>
    </subcellularLocation>
</comment>
<organism evidence="7 8">
    <name type="scientific">Catalinimonas alkaloidigena</name>
    <dbReference type="NCBI Taxonomy" id="1075417"/>
    <lineage>
        <taxon>Bacteria</taxon>
        <taxon>Pseudomonadati</taxon>
        <taxon>Bacteroidota</taxon>
        <taxon>Cytophagia</taxon>
        <taxon>Cytophagales</taxon>
        <taxon>Catalimonadaceae</taxon>
        <taxon>Catalinimonas</taxon>
    </lineage>
</organism>
<evidence type="ECO:0000313" key="8">
    <source>
        <dbReference type="Proteomes" id="UP000198510"/>
    </source>
</evidence>
<keyword evidence="3 6" id="KW-0812">Transmembrane</keyword>